<feature type="domain" description="3-hydroxyisobutyrate dehydrogenase-like NAD-binding" evidence="5">
    <location>
        <begin position="167"/>
        <end position="284"/>
    </location>
</feature>
<accession>A0A841JJK1</accession>
<organism evidence="6 7">
    <name type="scientific">Mucilaginibacter lappiensis</name>
    <dbReference type="NCBI Taxonomy" id="354630"/>
    <lineage>
        <taxon>Bacteria</taxon>
        <taxon>Pseudomonadati</taxon>
        <taxon>Bacteroidota</taxon>
        <taxon>Sphingobacteriia</taxon>
        <taxon>Sphingobacteriales</taxon>
        <taxon>Sphingobacteriaceae</taxon>
        <taxon>Mucilaginibacter</taxon>
    </lineage>
</organism>
<keyword evidence="1" id="KW-0560">Oxidoreductase</keyword>
<evidence type="ECO:0000256" key="3">
    <source>
        <dbReference type="PIRSR" id="PIRSR000103-1"/>
    </source>
</evidence>
<dbReference type="InterPro" id="IPR051265">
    <property type="entry name" value="HIBADH-related_NP60_sf"/>
</dbReference>
<keyword evidence="2" id="KW-0520">NAD</keyword>
<dbReference type="InterPro" id="IPR006115">
    <property type="entry name" value="6PGDH_NADP-bd"/>
</dbReference>
<evidence type="ECO:0000256" key="2">
    <source>
        <dbReference type="ARBA" id="ARBA00023027"/>
    </source>
</evidence>
<dbReference type="Proteomes" id="UP000548326">
    <property type="component" value="Unassembled WGS sequence"/>
</dbReference>
<dbReference type="Gene3D" id="1.10.1040.10">
    <property type="entry name" value="N-(1-d-carboxylethyl)-l-norvaline Dehydrogenase, domain 2"/>
    <property type="match status" value="1"/>
</dbReference>
<dbReference type="InterPro" id="IPR013328">
    <property type="entry name" value="6PGD_dom2"/>
</dbReference>
<gene>
    <name evidence="6" type="ORF">HDF22_003001</name>
</gene>
<dbReference type="Gene3D" id="3.40.50.720">
    <property type="entry name" value="NAD(P)-binding Rossmann-like Domain"/>
    <property type="match status" value="1"/>
</dbReference>
<dbReference type="SUPFAM" id="SSF51735">
    <property type="entry name" value="NAD(P)-binding Rossmann-fold domains"/>
    <property type="match status" value="1"/>
</dbReference>
<comment type="caution">
    <text evidence="6">The sequence shown here is derived from an EMBL/GenBank/DDBJ whole genome shotgun (WGS) entry which is preliminary data.</text>
</comment>
<dbReference type="PIRSF" id="PIRSF000103">
    <property type="entry name" value="HIBADH"/>
    <property type="match status" value="1"/>
</dbReference>
<feature type="active site" evidence="3">
    <location>
        <position position="173"/>
    </location>
</feature>
<protein>
    <submittedName>
        <fullName evidence="6">3-hydroxyisobutyrate dehydrogenase-like beta-hydroxyacid dehydrogenase</fullName>
    </submittedName>
</protein>
<dbReference type="InterPro" id="IPR029154">
    <property type="entry name" value="HIBADH-like_NADP-bd"/>
</dbReference>
<dbReference type="InterPro" id="IPR015815">
    <property type="entry name" value="HIBADH-related"/>
</dbReference>
<sequence>MEKKIGFIGLGTIGIHMAQNLIKSGYHLQVYNRTLSKADELDPAYVTKCQTPANAAEGVHIVITILSDDDVLKEITLGNQGILEKLPEHALHISMSTVSPETSEHLTLLHEEAGSHYLAAPLFGRAEAAEARKLWICVSGDQHAKDTAKPVLDCLSQGVIDFGESAGGANVVKIAGNFMIMASMEMMAEAYTLAEKNGLDRAQVASFFGSTLFNVPIFQNYGRAIANKQYEPVGFKSKLGYKDARLAFKLSQTSQTPMPLVNALHNRLLSAVAKGWGEADWIEAIGRGVSEDAGV</sequence>
<evidence type="ECO:0000256" key="1">
    <source>
        <dbReference type="ARBA" id="ARBA00023002"/>
    </source>
</evidence>
<dbReference type="RefSeq" id="WP_183588196.1">
    <property type="nucleotide sequence ID" value="NZ_JACHCA010000007.1"/>
</dbReference>
<dbReference type="AlphaFoldDB" id="A0A841JJK1"/>
<dbReference type="SUPFAM" id="SSF48179">
    <property type="entry name" value="6-phosphogluconate dehydrogenase C-terminal domain-like"/>
    <property type="match status" value="1"/>
</dbReference>
<reference evidence="6 7" key="1">
    <citation type="submission" date="2020-08" db="EMBL/GenBank/DDBJ databases">
        <title>Genomic Encyclopedia of Type Strains, Phase IV (KMG-V): Genome sequencing to study the core and pangenomes of soil and plant-associated prokaryotes.</title>
        <authorList>
            <person name="Whitman W."/>
        </authorList>
    </citation>
    <scope>NUCLEOTIDE SEQUENCE [LARGE SCALE GENOMIC DNA]</scope>
    <source>
        <strain evidence="6 7">MP601</strain>
    </source>
</reference>
<dbReference type="GO" id="GO:0050661">
    <property type="term" value="F:NADP binding"/>
    <property type="evidence" value="ECO:0007669"/>
    <property type="project" value="InterPro"/>
</dbReference>
<evidence type="ECO:0000313" key="7">
    <source>
        <dbReference type="Proteomes" id="UP000548326"/>
    </source>
</evidence>
<dbReference type="Pfam" id="PF14833">
    <property type="entry name" value="NAD_binding_11"/>
    <property type="match status" value="1"/>
</dbReference>
<evidence type="ECO:0000259" key="4">
    <source>
        <dbReference type="Pfam" id="PF03446"/>
    </source>
</evidence>
<feature type="domain" description="6-phosphogluconate dehydrogenase NADP-binding" evidence="4">
    <location>
        <begin position="4"/>
        <end position="160"/>
    </location>
</feature>
<dbReference type="EMBL" id="JACHCA010000007">
    <property type="protein sequence ID" value="MBB6128878.1"/>
    <property type="molecule type" value="Genomic_DNA"/>
</dbReference>
<dbReference type="Pfam" id="PF03446">
    <property type="entry name" value="NAD_binding_2"/>
    <property type="match status" value="1"/>
</dbReference>
<evidence type="ECO:0000313" key="6">
    <source>
        <dbReference type="EMBL" id="MBB6128878.1"/>
    </source>
</evidence>
<evidence type="ECO:0000259" key="5">
    <source>
        <dbReference type="Pfam" id="PF14833"/>
    </source>
</evidence>
<proteinExistence type="predicted"/>
<dbReference type="InterPro" id="IPR008927">
    <property type="entry name" value="6-PGluconate_DH-like_C_sf"/>
</dbReference>
<name>A0A841JJK1_9SPHI</name>
<dbReference type="PANTHER" id="PTHR43580:SF8">
    <property type="entry name" value="6-PHOSPHOGLUCONATE DEHYDROGENASE NADP-BINDING DOMAIN-CONTAINING PROTEIN-RELATED"/>
    <property type="match status" value="1"/>
</dbReference>
<dbReference type="GO" id="GO:0016491">
    <property type="term" value="F:oxidoreductase activity"/>
    <property type="evidence" value="ECO:0007669"/>
    <property type="project" value="UniProtKB-KW"/>
</dbReference>
<dbReference type="PANTHER" id="PTHR43580">
    <property type="entry name" value="OXIDOREDUCTASE GLYR1-RELATED"/>
    <property type="match status" value="1"/>
</dbReference>
<dbReference type="GO" id="GO:0051287">
    <property type="term" value="F:NAD binding"/>
    <property type="evidence" value="ECO:0007669"/>
    <property type="project" value="InterPro"/>
</dbReference>
<dbReference type="InterPro" id="IPR036291">
    <property type="entry name" value="NAD(P)-bd_dom_sf"/>
</dbReference>